<dbReference type="InterPro" id="IPR036890">
    <property type="entry name" value="HATPase_C_sf"/>
</dbReference>
<dbReference type="AlphaFoldDB" id="A0A415DWT1"/>
<dbReference type="SMART" id="SM00387">
    <property type="entry name" value="HATPase_c"/>
    <property type="match status" value="1"/>
</dbReference>
<protein>
    <recommendedName>
        <fullName evidence="2">histidine kinase</fullName>
        <ecNumber evidence="2">2.7.13.3</ecNumber>
    </recommendedName>
</protein>
<feature type="transmembrane region" description="Helical" evidence="9">
    <location>
        <begin position="113"/>
        <end position="136"/>
    </location>
</feature>
<dbReference type="SUPFAM" id="SSF55874">
    <property type="entry name" value="ATPase domain of HSP90 chaperone/DNA topoisomerase II/histidine kinase"/>
    <property type="match status" value="1"/>
</dbReference>
<feature type="transmembrane region" description="Helical" evidence="9">
    <location>
        <begin position="77"/>
        <end position="101"/>
    </location>
</feature>
<comment type="caution">
    <text evidence="11">The sequence shown here is derived from an EMBL/GenBank/DDBJ whole genome shotgun (WGS) entry which is preliminary data.</text>
</comment>
<keyword evidence="7 11" id="KW-0067">ATP-binding</keyword>
<dbReference type="PROSITE" id="PS50109">
    <property type="entry name" value="HIS_KIN"/>
    <property type="match status" value="1"/>
</dbReference>
<dbReference type="EC" id="2.7.13.3" evidence="2"/>
<feature type="transmembrane region" description="Helical" evidence="9">
    <location>
        <begin position="52"/>
        <end position="71"/>
    </location>
</feature>
<gene>
    <name evidence="11" type="ORF">DW099_15365</name>
</gene>
<evidence type="ECO:0000259" key="10">
    <source>
        <dbReference type="PROSITE" id="PS50109"/>
    </source>
</evidence>
<keyword evidence="8" id="KW-0902">Two-component regulatory system</keyword>
<evidence type="ECO:0000256" key="7">
    <source>
        <dbReference type="ARBA" id="ARBA00022840"/>
    </source>
</evidence>
<dbReference type="GO" id="GO:0004673">
    <property type="term" value="F:protein histidine kinase activity"/>
    <property type="evidence" value="ECO:0007669"/>
    <property type="project" value="UniProtKB-EC"/>
</dbReference>
<keyword evidence="9" id="KW-1133">Transmembrane helix</keyword>
<feature type="domain" description="Histidine kinase" evidence="10">
    <location>
        <begin position="310"/>
        <end position="420"/>
    </location>
</feature>
<dbReference type="Gene3D" id="3.30.565.10">
    <property type="entry name" value="Histidine kinase-like ATPase, C-terminal domain"/>
    <property type="match status" value="1"/>
</dbReference>
<accession>A0A415DWT1</accession>
<keyword evidence="12" id="KW-1185">Reference proteome</keyword>
<evidence type="ECO:0000313" key="12">
    <source>
        <dbReference type="Proteomes" id="UP000284841"/>
    </source>
</evidence>
<dbReference type="InterPro" id="IPR005467">
    <property type="entry name" value="His_kinase_dom"/>
</dbReference>
<evidence type="ECO:0000256" key="8">
    <source>
        <dbReference type="ARBA" id="ARBA00023012"/>
    </source>
</evidence>
<feature type="transmembrane region" description="Helical" evidence="9">
    <location>
        <begin position="7"/>
        <end position="22"/>
    </location>
</feature>
<proteinExistence type="predicted"/>
<dbReference type="EMBL" id="QRMS01000005">
    <property type="protein sequence ID" value="RHJ85081.1"/>
    <property type="molecule type" value="Genomic_DNA"/>
</dbReference>
<dbReference type="InterPro" id="IPR004358">
    <property type="entry name" value="Sig_transdc_His_kin-like_C"/>
</dbReference>
<dbReference type="STRING" id="1776384.GCA_900086585_00085"/>
<keyword evidence="5" id="KW-0547">Nucleotide-binding</keyword>
<dbReference type="OrthoDB" id="1791938at2"/>
<evidence type="ECO:0000256" key="5">
    <source>
        <dbReference type="ARBA" id="ARBA00022741"/>
    </source>
</evidence>
<feature type="transmembrane region" description="Helical" evidence="9">
    <location>
        <begin position="142"/>
        <end position="168"/>
    </location>
</feature>
<dbReference type="PRINTS" id="PR00344">
    <property type="entry name" value="BCTRLSENSOR"/>
</dbReference>
<name>A0A415DWT1_9FIRM</name>
<dbReference type="GO" id="GO:0005524">
    <property type="term" value="F:ATP binding"/>
    <property type="evidence" value="ECO:0007669"/>
    <property type="project" value="UniProtKB-KW"/>
</dbReference>
<keyword evidence="3" id="KW-0597">Phosphoprotein</keyword>
<evidence type="ECO:0000256" key="1">
    <source>
        <dbReference type="ARBA" id="ARBA00000085"/>
    </source>
</evidence>
<dbReference type="GO" id="GO:0000160">
    <property type="term" value="P:phosphorelay signal transduction system"/>
    <property type="evidence" value="ECO:0007669"/>
    <property type="project" value="UniProtKB-KW"/>
</dbReference>
<keyword evidence="9" id="KW-0812">Transmembrane</keyword>
<dbReference type="InterPro" id="IPR003594">
    <property type="entry name" value="HATPase_dom"/>
</dbReference>
<dbReference type="PANTHER" id="PTHR43065">
    <property type="entry name" value="SENSOR HISTIDINE KINASE"/>
    <property type="match status" value="1"/>
</dbReference>
<organism evidence="11 12">
    <name type="scientific">Emergencia timonensis</name>
    <dbReference type="NCBI Taxonomy" id="1776384"/>
    <lineage>
        <taxon>Bacteria</taxon>
        <taxon>Bacillati</taxon>
        <taxon>Bacillota</taxon>
        <taxon>Clostridia</taxon>
        <taxon>Peptostreptococcales</taxon>
        <taxon>Anaerovoracaceae</taxon>
        <taxon>Emergencia</taxon>
    </lineage>
</organism>
<dbReference type="Proteomes" id="UP000284841">
    <property type="component" value="Unassembled WGS sequence"/>
</dbReference>
<keyword evidence="6" id="KW-0418">Kinase</keyword>
<dbReference type="RefSeq" id="WP_067532322.1">
    <property type="nucleotide sequence ID" value="NZ_AP025567.1"/>
</dbReference>
<dbReference type="GeneID" id="83002524"/>
<dbReference type="PANTHER" id="PTHR43065:SF10">
    <property type="entry name" value="PEROXIDE STRESS-ACTIVATED HISTIDINE KINASE MAK3"/>
    <property type="match status" value="1"/>
</dbReference>
<reference evidence="11 12" key="1">
    <citation type="submission" date="2018-08" db="EMBL/GenBank/DDBJ databases">
        <title>A genome reference for cultivated species of the human gut microbiota.</title>
        <authorList>
            <person name="Zou Y."/>
            <person name="Xue W."/>
            <person name="Luo G."/>
        </authorList>
    </citation>
    <scope>NUCLEOTIDE SEQUENCE [LARGE SCALE GENOMIC DNA]</scope>
    <source>
        <strain evidence="11 12">AM07-24</strain>
    </source>
</reference>
<evidence type="ECO:0000256" key="4">
    <source>
        <dbReference type="ARBA" id="ARBA00022679"/>
    </source>
</evidence>
<evidence type="ECO:0000313" key="11">
    <source>
        <dbReference type="EMBL" id="RHJ85081.1"/>
    </source>
</evidence>
<keyword evidence="9" id="KW-0472">Membrane</keyword>
<evidence type="ECO:0000256" key="6">
    <source>
        <dbReference type="ARBA" id="ARBA00022777"/>
    </source>
</evidence>
<evidence type="ECO:0000256" key="3">
    <source>
        <dbReference type="ARBA" id="ARBA00022553"/>
    </source>
</evidence>
<sequence>MVKIKKTIYIAIFVSLASQIRFNFITDGFIIAMSVAVMAIFIYCYEDLSPRYVAFCSAIFSPLIRLLFMVLEGGQPGLTAILVIPDMAFFFTYGILYPLIYKYIIRAPKDIRNFPYVIFVCDILSNIAELSTRSLIQGHLVMAAHTVIALVIVAFCRTVLIQVILLALETYSNLLIKEEHDKEYRKLIVQASIFESELHVMEKNAAEIEDIMRQAFSLYKSMEAINAPRELKECSLDISKNAHEIKGDYLNIINVLKDTFLDDIDEGRLAMKDIISIEKANLQSTIKNRGYNVELTTKVRANFHVRQYFKMMSVIRNLALNSAEAIGSSGGKVTLSLRENGDDYVLEVRDNGPGIDADELETVFFDGYSTKFNAETGDVQRGLGLTLVKDYVENIFCGTIEVQSEKGKYTDFVITMPKTVFEEESDEVLHS</sequence>
<evidence type="ECO:0000256" key="2">
    <source>
        <dbReference type="ARBA" id="ARBA00012438"/>
    </source>
</evidence>
<comment type="catalytic activity">
    <reaction evidence="1">
        <text>ATP + protein L-histidine = ADP + protein N-phospho-L-histidine.</text>
        <dbReference type="EC" id="2.7.13.3"/>
    </reaction>
</comment>
<keyword evidence="4" id="KW-0808">Transferase</keyword>
<feature type="transmembrane region" description="Helical" evidence="9">
    <location>
        <begin position="28"/>
        <end position="45"/>
    </location>
</feature>
<dbReference type="Pfam" id="PF02518">
    <property type="entry name" value="HATPase_c"/>
    <property type="match status" value="1"/>
</dbReference>
<evidence type="ECO:0000256" key="9">
    <source>
        <dbReference type="SAM" id="Phobius"/>
    </source>
</evidence>